<dbReference type="PANTHER" id="PTHR47545:SF1">
    <property type="entry name" value="MULTIFUNCTIONAL CCA PROTEIN"/>
    <property type="match status" value="1"/>
</dbReference>
<name>A0ABT3N3E6_9GAMM</name>
<keyword evidence="2 11" id="KW-0808">Transferase</keyword>
<organism evidence="14 15">
    <name type="scientific">Endozoicomonas gorgoniicola</name>
    <dbReference type="NCBI Taxonomy" id="1234144"/>
    <lineage>
        <taxon>Bacteria</taxon>
        <taxon>Pseudomonadati</taxon>
        <taxon>Pseudomonadota</taxon>
        <taxon>Gammaproteobacteria</taxon>
        <taxon>Oceanospirillales</taxon>
        <taxon>Endozoicomonadaceae</taxon>
        <taxon>Endozoicomonas</taxon>
    </lineage>
</organism>
<dbReference type="Pfam" id="PF01743">
    <property type="entry name" value="PolyA_pol"/>
    <property type="match status" value="1"/>
</dbReference>
<reference evidence="14 15" key="1">
    <citation type="submission" date="2022-10" db="EMBL/GenBank/DDBJ databases">
        <title>High-quality genome sequences of two octocoral-associated bacteria, Endozoicomonas euniceicola EF212 and Endozoicomonas gorgoniicola PS125.</title>
        <authorList>
            <person name="Chiou Y.-J."/>
            <person name="Chen Y.-H."/>
        </authorList>
    </citation>
    <scope>NUCLEOTIDE SEQUENCE [LARGE SCALE GENOMIC DNA]</scope>
    <source>
        <strain evidence="14 15">PS125</strain>
    </source>
</reference>
<accession>A0ABT3N3E6</accession>
<protein>
    <recommendedName>
        <fullName evidence="11">CCA-adding enzyme</fullName>
        <ecNumber evidence="11">2.7.7.72</ecNumber>
    </recommendedName>
    <alternativeName>
        <fullName evidence="11">CCA tRNA nucleotidyltransferase</fullName>
    </alternativeName>
    <alternativeName>
        <fullName evidence="11">tRNA CCA-pyrophosphorylase</fullName>
    </alternativeName>
    <alternativeName>
        <fullName evidence="11">tRNA adenylyl-/cytidylyl- transferase</fullName>
    </alternativeName>
    <alternativeName>
        <fullName evidence="11">tRNA nucleotidyltransferase</fullName>
    </alternativeName>
    <alternativeName>
        <fullName evidence="11">tRNA-NT</fullName>
    </alternativeName>
</protein>
<dbReference type="Proteomes" id="UP001209854">
    <property type="component" value="Unassembled WGS sequence"/>
</dbReference>
<dbReference type="InterPro" id="IPR012006">
    <property type="entry name" value="CCA_bact"/>
</dbReference>
<keyword evidence="7 11" id="KW-0692">RNA repair</keyword>
<dbReference type="PANTHER" id="PTHR47545">
    <property type="entry name" value="MULTIFUNCTIONAL CCA PROTEIN"/>
    <property type="match status" value="1"/>
</dbReference>
<comment type="similarity">
    <text evidence="11">Belongs to the tRNA nucleotidyltransferase/poly(A) polymerase family. Bacterial CCA-adding enzyme type 2 subfamily.</text>
</comment>
<evidence type="ECO:0000259" key="13">
    <source>
        <dbReference type="Pfam" id="PF12627"/>
    </source>
</evidence>
<keyword evidence="3 11" id="KW-0819">tRNA processing</keyword>
<dbReference type="InterPro" id="IPR043519">
    <property type="entry name" value="NT_sf"/>
</dbReference>
<keyword evidence="4 11" id="KW-0548">Nucleotidyltransferase</keyword>
<dbReference type="CDD" id="cd05398">
    <property type="entry name" value="NT_ClassII-CCAase"/>
    <property type="match status" value="1"/>
</dbReference>
<keyword evidence="5 11" id="KW-0479">Metal-binding</keyword>
<evidence type="ECO:0000313" key="15">
    <source>
        <dbReference type="Proteomes" id="UP001209854"/>
    </source>
</evidence>
<evidence type="ECO:0000256" key="8">
    <source>
        <dbReference type="ARBA" id="ARBA00022840"/>
    </source>
</evidence>
<feature type="binding site" evidence="11">
    <location>
        <position position="91"/>
    </location>
    <ligand>
        <name>ATP</name>
        <dbReference type="ChEBI" id="CHEBI:30616"/>
    </ligand>
</feature>
<evidence type="ECO:0000256" key="2">
    <source>
        <dbReference type="ARBA" id="ARBA00022679"/>
    </source>
</evidence>
<feature type="binding site" evidence="11">
    <location>
        <position position="140"/>
    </location>
    <ligand>
        <name>CTP</name>
        <dbReference type="ChEBI" id="CHEBI:37563"/>
    </ligand>
</feature>
<dbReference type="Pfam" id="PF12627">
    <property type="entry name" value="PolyA_pol_RNAbd"/>
    <property type="match status" value="1"/>
</dbReference>
<dbReference type="InterPro" id="IPR050124">
    <property type="entry name" value="tRNA_CCA-adding_enzyme"/>
</dbReference>
<feature type="domain" description="tRNA nucleotidyltransferase/poly(A) polymerase RNA and SrmB- binding" evidence="13">
    <location>
        <begin position="149"/>
        <end position="212"/>
    </location>
</feature>
<comment type="miscellaneous">
    <text evidence="11">A single active site specifically recognizes both ATP and CTP and is responsible for their addition.</text>
</comment>
<feature type="binding site" evidence="11">
    <location>
        <position position="91"/>
    </location>
    <ligand>
        <name>CTP</name>
        <dbReference type="ChEBI" id="CHEBI:37563"/>
    </ligand>
</feature>
<dbReference type="SUPFAM" id="SSF81301">
    <property type="entry name" value="Nucleotidyltransferase"/>
    <property type="match status" value="1"/>
</dbReference>
<keyword evidence="10 11" id="KW-0694">RNA-binding</keyword>
<dbReference type="EMBL" id="JAPFCC010000001">
    <property type="protein sequence ID" value="MCW7556151.1"/>
    <property type="molecule type" value="Genomic_DNA"/>
</dbReference>
<dbReference type="Gene3D" id="1.10.3090.10">
    <property type="entry name" value="cca-adding enzyme, domain 2"/>
    <property type="match status" value="1"/>
</dbReference>
<keyword evidence="9 11" id="KW-0460">Magnesium</keyword>
<keyword evidence="15" id="KW-1185">Reference proteome</keyword>
<evidence type="ECO:0000256" key="7">
    <source>
        <dbReference type="ARBA" id="ARBA00022800"/>
    </source>
</evidence>
<feature type="domain" description="Poly A polymerase head" evidence="12">
    <location>
        <begin position="3"/>
        <end position="122"/>
    </location>
</feature>
<proteinExistence type="inferred from homology"/>
<comment type="caution">
    <text evidence="14">The sequence shown here is derived from an EMBL/GenBank/DDBJ whole genome shotgun (WGS) entry which is preliminary data.</text>
</comment>
<dbReference type="RefSeq" id="WP_262565862.1">
    <property type="nucleotide sequence ID" value="NZ_JAPFCC010000001.1"/>
</dbReference>
<evidence type="ECO:0000256" key="6">
    <source>
        <dbReference type="ARBA" id="ARBA00022741"/>
    </source>
</evidence>
<comment type="function">
    <text evidence="11">Catalyzes the addition and repair of the essential 3'-terminal CCA sequence in tRNAs without using a nucleic acid template. Adds these three nucleotides in the order of C, C, and A to the tRNA nucleotide-73, using CTP and ATP as substrates and producing inorganic pyrophosphate. tRNA 3'-terminal CCA addition is required both for tRNA processing and repair. Also involved in tRNA surveillance by mediating tandem CCA addition to generate a CCACCA at the 3' terminus of unstable tRNAs. While stable tRNAs receive only 3'-terminal CCA, unstable tRNAs are marked with CCACCA and rapidly degraded.</text>
</comment>
<comment type="catalytic activity">
    <reaction evidence="11">
        <text>a tRNA precursor + 2 CTP + ATP = a tRNA with a 3' CCA end + 3 diphosphate</text>
        <dbReference type="Rhea" id="RHEA:14433"/>
        <dbReference type="Rhea" id="RHEA-COMP:10465"/>
        <dbReference type="Rhea" id="RHEA-COMP:10468"/>
        <dbReference type="ChEBI" id="CHEBI:30616"/>
        <dbReference type="ChEBI" id="CHEBI:33019"/>
        <dbReference type="ChEBI" id="CHEBI:37563"/>
        <dbReference type="ChEBI" id="CHEBI:74896"/>
        <dbReference type="ChEBI" id="CHEBI:83071"/>
        <dbReference type="EC" id="2.7.7.72"/>
    </reaction>
</comment>
<dbReference type="HAMAP" id="MF_01262">
    <property type="entry name" value="CCA_bact_type2"/>
    <property type="match status" value="1"/>
</dbReference>
<evidence type="ECO:0000256" key="10">
    <source>
        <dbReference type="ARBA" id="ARBA00022884"/>
    </source>
</evidence>
<feature type="binding site" evidence="11">
    <location>
        <position position="11"/>
    </location>
    <ligand>
        <name>CTP</name>
        <dbReference type="ChEBI" id="CHEBI:37563"/>
    </ligand>
</feature>
<evidence type="ECO:0000256" key="11">
    <source>
        <dbReference type="HAMAP-Rule" id="MF_01262"/>
    </source>
</evidence>
<feature type="binding site" evidence="11">
    <location>
        <position position="137"/>
    </location>
    <ligand>
        <name>ATP</name>
        <dbReference type="ChEBI" id="CHEBI:30616"/>
    </ligand>
</feature>
<gene>
    <name evidence="11" type="primary">cca</name>
    <name evidence="14" type="ORF">NX722_26690</name>
</gene>
<evidence type="ECO:0000313" key="14">
    <source>
        <dbReference type="EMBL" id="MCW7556151.1"/>
    </source>
</evidence>
<dbReference type="InterPro" id="IPR002646">
    <property type="entry name" value="PolA_pol_head_dom"/>
</dbReference>
<dbReference type="InterPro" id="IPR032828">
    <property type="entry name" value="PolyA_RNA-bd"/>
</dbReference>
<feature type="binding site" evidence="11">
    <location>
        <position position="8"/>
    </location>
    <ligand>
        <name>ATP</name>
        <dbReference type="ChEBI" id="CHEBI:30616"/>
    </ligand>
</feature>
<feature type="binding site" evidence="11">
    <location>
        <position position="137"/>
    </location>
    <ligand>
        <name>CTP</name>
        <dbReference type="ChEBI" id="CHEBI:37563"/>
    </ligand>
</feature>
<feature type="binding site" evidence="11">
    <location>
        <position position="21"/>
    </location>
    <ligand>
        <name>Mg(2+)</name>
        <dbReference type="ChEBI" id="CHEBI:18420"/>
    </ligand>
</feature>
<comment type="catalytic activity">
    <reaction evidence="11">
        <text>a tRNA with a 3' CCA end + 2 CTP + ATP = a tRNA with a 3' CCACCA end + 3 diphosphate</text>
        <dbReference type="Rhea" id="RHEA:76235"/>
        <dbReference type="Rhea" id="RHEA-COMP:10468"/>
        <dbReference type="Rhea" id="RHEA-COMP:18655"/>
        <dbReference type="ChEBI" id="CHEBI:30616"/>
        <dbReference type="ChEBI" id="CHEBI:33019"/>
        <dbReference type="ChEBI" id="CHEBI:37563"/>
        <dbReference type="ChEBI" id="CHEBI:83071"/>
        <dbReference type="ChEBI" id="CHEBI:195187"/>
    </reaction>
</comment>
<keyword evidence="8 11" id="KW-0067">ATP-binding</keyword>
<evidence type="ECO:0000256" key="5">
    <source>
        <dbReference type="ARBA" id="ARBA00022723"/>
    </source>
</evidence>
<evidence type="ECO:0000259" key="12">
    <source>
        <dbReference type="Pfam" id="PF01743"/>
    </source>
</evidence>
<sequence length="381" mass="42589">MNIYLVGGAVRDKLLGLPVKDHDWVVVNSTPEEMLQQGFVPVGQDFPVFLHPKTKEEYALARTERKSGHGYAGFTFHADPGVTLEQDLIRRDLTINAMAESAEGDIIDPYQGQRDLQQRLLRHVSHAFQEDPLRILRVARFAARFASLGFTIAEDTMALMAHMVSMGEASYLVPERVWQETARALMEQRPEIYFLTLMSCNALSAVLKEWQPFLLGSPHCLGALQRAAEQNASEPVRFACLFAANEQTEAASLKPFFQRMRFPSSYCELALLVYQQAHEVPGVLDKPTAERIMNLFEATDALRRPDRFEDFMATAGFIAHAKGLSFPTSSQNKLFDLLRQCHAINAREIVAQGVKGKAVGEKLRLLRIEALGQALASEQAG</sequence>
<evidence type="ECO:0000256" key="4">
    <source>
        <dbReference type="ARBA" id="ARBA00022695"/>
    </source>
</evidence>
<feature type="binding site" evidence="11">
    <location>
        <position position="8"/>
    </location>
    <ligand>
        <name>CTP</name>
        <dbReference type="ChEBI" id="CHEBI:37563"/>
    </ligand>
</feature>
<feature type="binding site" evidence="11">
    <location>
        <position position="23"/>
    </location>
    <ligand>
        <name>Mg(2+)</name>
        <dbReference type="ChEBI" id="CHEBI:18420"/>
    </ligand>
</feature>
<evidence type="ECO:0000256" key="1">
    <source>
        <dbReference type="ARBA" id="ARBA00001946"/>
    </source>
</evidence>
<feature type="binding site" evidence="11">
    <location>
        <position position="11"/>
    </location>
    <ligand>
        <name>ATP</name>
        <dbReference type="ChEBI" id="CHEBI:30616"/>
    </ligand>
</feature>
<dbReference type="SUPFAM" id="SSF81891">
    <property type="entry name" value="Poly A polymerase C-terminal region-like"/>
    <property type="match status" value="1"/>
</dbReference>
<evidence type="ECO:0000256" key="3">
    <source>
        <dbReference type="ARBA" id="ARBA00022694"/>
    </source>
</evidence>
<dbReference type="Gene3D" id="3.30.460.10">
    <property type="entry name" value="Beta Polymerase, domain 2"/>
    <property type="match status" value="1"/>
</dbReference>
<dbReference type="GO" id="GO:0016779">
    <property type="term" value="F:nucleotidyltransferase activity"/>
    <property type="evidence" value="ECO:0007669"/>
    <property type="project" value="UniProtKB-KW"/>
</dbReference>
<feature type="binding site" evidence="11">
    <location>
        <position position="140"/>
    </location>
    <ligand>
        <name>ATP</name>
        <dbReference type="ChEBI" id="CHEBI:30616"/>
    </ligand>
</feature>
<dbReference type="PIRSF" id="PIRSF000813">
    <property type="entry name" value="CCA_bact"/>
    <property type="match status" value="1"/>
</dbReference>
<comment type="cofactor">
    <cofactor evidence="1 11">
        <name>Mg(2+)</name>
        <dbReference type="ChEBI" id="CHEBI:18420"/>
    </cofactor>
</comment>
<evidence type="ECO:0000256" key="9">
    <source>
        <dbReference type="ARBA" id="ARBA00022842"/>
    </source>
</evidence>
<keyword evidence="6 11" id="KW-0547">Nucleotide-binding</keyword>
<dbReference type="EC" id="2.7.7.72" evidence="11"/>